<dbReference type="Gene3D" id="3.40.250.10">
    <property type="entry name" value="Rhodanese-like domain"/>
    <property type="match status" value="1"/>
</dbReference>
<dbReference type="GO" id="GO:0004792">
    <property type="term" value="F:thiosulfate-cyanide sulfurtransferase activity"/>
    <property type="evidence" value="ECO:0007669"/>
    <property type="project" value="InterPro"/>
</dbReference>
<name>A0A6J6DZT2_9ZZZZ</name>
<dbReference type="Pfam" id="PF00581">
    <property type="entry name" value="Rhodanese"/>
    <property type="match status" value="1"/>
</dbReference>
<evidence type="ECO:0000259" key="1">
    <source>
        <dbReference type="PROSITE" id="PS50206"/>
    </source>
</evidence>
<dbReference type="EMBL" id="CAEZSR010000090">
    <property type="protein sequence ID" value="CAB4569700.1"/>
    <property type="molecule type" value="Genomic_DNA"/>
</dbReference>
<dbReference type="PROSITE" id="PS00380">
    <property type="entry name" value="RHODANESE_1"/>
    <property type="match status" value="1"/>
</dbReference>
<dbReference type="PROSITE" id="PS50206">
    <property type="entry name" value="RHODANESE_3"/>
    <property type="match status" value="1"/>
</dbReference>
<feature type="domain" description="Rhodanese" evidence="1">
    <location>
        <begin position="52"/>
        <end position="143"/>
    </location>
</feature>
<sequence>MTSRTHDTPSHDTPSHVAAIPAALPDVGLAHFSALLTLETDCWDVHESIRTGRQDFVLVQATGSPESFAAEHLPGAVHLHHSRIDADSLAAWPDDTLFVVYCAGPHCNGADRAAVALARHGRRVKKMIGGKVGWIDEGFTFVAS</sequence>
<organism evidence="2">
    <name type="scientific">freshwater metagenome</name>
    <dbReference type="NCBI Taxonomy" id="449393"/>
    <lineage>
        <taxon>unclassified sequences</taxon>
        <taxon>metagenomes</taxon>
        <taxon>ecological metagenomes</taxon>
    </lineage>
</organism>
<dbReference type="AlphaFoldDB" id="A0A6J6DZT2"/>
<dbReference type="InterPro" id="IPR036873">
    <property type="entry name" value="Rhodanese-like_dom_sf"/>
</dbReference>
<proteinExistence type="predicted"/>
<dbReference type="InterPro" id="IPR001763">
    <property type="entry name" value="Rhodanese-like_dom"/>
</dbReference>
<dbReference type="SUPFAM" id="SSF52821">
    <property type="entry name" value="Rhodanese/Cell cycle control phosphatase"/>
    <property type="match status" value="1"/>
</dbReference>
<dbReference type="InterPro" id="IPR001307">
    <property type="entry name" value="Thiosulphate_STrfase_CS"/>
</dbReference>
<accession>A0A6J6DZT2</accession>
<evidence type="ECO:0000313" key="2">
    <source>
        <dbReference type="EMBL" id="CAB4569700.1"/>
    </source>
</evidence>
<gene>
    <name evidence="2" type="ORF">UFOPK1493_02311</name>
</gene>
<reference evidence="2" key="1">
    <citation type="submission" date="2020-05" db="EMBL/GenBank/DDBJ databases">
        <authorList>
            <person name="Chiriac C."/>
            <person name="Salcher M."/>
            <person name="Ghai R."/>
            <person name="Kavagutti S V."/>
        </authorList>
    </citation>
    <scope>NUCLEOTIDE SEQUENCE</scope>
</reference>
<protein>
    <submittedName>
        <fullName evidence="2">Unannotated protein</fullName>
    </submittedName>
</protein>